<feature type="domain" description="Histidine kinase" evidence="6">
    <location>
        <begin position="26"/>
        <end position="237"/>
    </location>
</feature>
<comment type="caution">
    <text evidence="7">The sequence shown here is derived from an EMBL/GenBank/DDBJ whole genome shotgun (WGS) entry which is preliminary data.</text>
</comment>
<evidence type="ECO:0000313" key="8">
    <source>
        <dbReference type="Proteomes" id="UP000323426"/>
    </source>
</evidence>
<evidence type="ECO:0000256" key="1">
    <source>
        <dbReference type="ARBA" id="ARBA00000085"/>
    </source>
</evidence>
<dbReference type="SUPFAM" id="SSF55874">
    <property type="entry name" value="ATPase domain of HSP90 chaperone/DNA topoisomerase II/histidine kinase"/>
    <property type="match status" value="1"/>
</dbReference>
<dbReference type="InterPro" id="IPR050351">
    <property type="entry name" value="BphY/WalK/GraS-like"/>
</dbReference>
<dbReference type="InterPro" id="IPR003594">
    <property type="entry name" value="HATPase_dom"/>
</dbReference>
<dbReference type="InterPro" id="IPR036097">
    <property type="entry name" value="HisK_dim/P_sf"/>
</dbReference>
<evidence type="ECO:0000256" key="3">
    <source>
        <dbReference type="ARBA" id="ARBA00022553"/>
    </source>
</evidence>
<dbReference type="CDD" id="cd00082">
    <property type="entry name" value="HisKA"/>
    <property type="match status" value="1"/>
</dbReference>
<gene>
    <name evidence="7" type="ORF">F0145_13820</name>
</gene>
<dbReference type="GO" id="GO:0030295">
    <property type="term" value="F:protein kinase activator activity"/>
    <property type="evidence" value="ECO:0007669"/>
    <property type="project" value="TreeGrafter"/>
</dbReference>
<protein>
    <recommendedName>
        <fullName evidence="2">histidine kinase</fullName>
        <ecNumber evidence="2">2.7.13.3</ecNumber>
    </recommendedName>
</protein>
<dbReference type="Proteomes" id="UP000323426">
    <property type="component" value="Unassembled WGS sequence"/>
</dbReference>
<name>A0A5M6DED9_9BACT</name>
<dbReference type="PANTHER" id="PTHR42878:SF15">
    <property type="entry name" value="BACTERIOPHYTOCHROME"/>
    <property type="match status" value="1"/>
</dbReference>
<accession>A0A5M6DED9</accession>
<dbReference type="InterPro" id="IPR003661">
    <property type="entry name" value="HisK_dim/P_dom"/>
</dbReference>
<proteinExistence type="predicted"/>
<dbReference type="Gene3D" id="3.30.565.10">
    <property type="entry name" value="Histidine kinase-like ATPase, C-terminal domain"/>
    <property type="match status" value="1"/>
</dbReference>
<dbReference type="SUPFAM" id="SSF47384">
    <property type="entry name" value="Homodimeric domain of signal transducing histidine kinase"/>
    <property type="match status" value="1"/>
</dbReference>
<dbReference type="Pfam" id="PF00512">
    <property type="entry name" value="HisKA"/>
    <property type="match status" value="1"/>
</dbReference>
<evidence type="ECO:0000259" key="6">
    <source>
        <dbReference type="PROSITE" id="PS50109"/>
    </source>
</evidence>
<comment type="catalytic activity">
    <reaction evidence="1">
        <text>ATP + protein L-histidine = ADP + protein N-phospho-L-histidine.</text>
        <dbReference type="EC" id="2.7.13.3"/>
    </reaction>
</comment>
<evidence type="ECO:0000256" key="4">
    <source>
        <dbReference type="ARBA" id="ARBA00022679"/>
    </source>
</evidence>
<dbReference type="EC" id="2.7.13.3" evidence="2"/>
<dbReference type="GO" id="GO:0007234">
    <property type="term" value="P:osmosensory signaling via phosphorelay pathway"/>
    <property type="evidence" value="ECO:0007669"/>
    <property type="project" value="TreeGrafter"/>
</dbReference>
<dbReference type="EMBL" id="VWSF01000010">
    <property type="protein sequence ID" value="KAA5544760.1"/>
    <property type="molecule type" value="Genomic_DNA"/>
</dbReference>
<dbReference type="Gene3D" id="1.10.287.130">
    <property type="match status" value="1"/>
</dbReference>
<keyword evidence="5 7" id="KW-0418">Kinase</keyword>
<dbReference type="PRINTS" id="PR00344">
    <property type="entry name" value="BCTRLSENSOR"/>
</dbReference>
<keyword evidence="4" id="KW-0808">Transferase</keyword>
<dbReference type="SMART" id="SM00387">
    <property type="entry name" value="HATPase_c"/>
    <property type="match status" value="1"/>
</dbReference>
<dbReference type="AlphaFoldDB" id="A0A5M6DED9"/>
<dbReference type="RefSeq" id="WP_150089010.1">
    <property type="nucleotide sequence ID" value="NZ_VWSF01000010.1"/>
</dbReference>
<keyword evidence="3" id="KW-0597">Phosphoprotein</keyword>
<dbReference type="SMART" id="SM00388">
    <property type="entry name" value="HisKA"/>
    <property type="match status" value="1"/>
</dbReference>
<keyword evidence="8" id="KW-1185">Reference proteome</keyword>
<evidence type="ECO:0000313" key="7">
    <source>
        <dbReference type="EMBL" id="KAA5544760.1"/>
    </source>
</evidence>
<sequence length="241" mass="27139">MNEDRFVQCQKQLAQVKKEFEEFVYLVSHDLNAPIRAISNLLGWISEDLGPNIPDDVQQNIKLLQDRAQRLEKMLSAILALSRVSRTNLETGYIELPAFLENISEKYRNNNSFITIQAEPIGFTTYYQKLSAVINELLTNALKHSDKELTTIQLTATRVNNFLQLLITDNGSGFAPEIQERIFSLFYTARSKEETENIGAGLTVARSITNFAGGNLTINQAKAGEGSSFILLWPLHILETT</sequence>
<dbReference type="InterPro" id="IPR036890">
    <property type="entry name" value="HATPase_C_sf"/>
</dbReference>
<evidence type="ECO:0000256" key="5">
    <source>
        <dbReference type="ARBA" id="ARBA00022777"/>
    </source>
</evidence>
<dbReference type="InterPro" id="IPR004358">
    <property type="entry name" value="Sig_transdc_His_kin-like_C"/>
</dbReference>
<dbReference type="PANTHER" id="PTHR42878">
    <property type="entry name" value="TWO-COMPONENT HISTIDINE KINASE"/>
    <property type="match status" value="1"/>
</dbReference>
<dbReference type="PROSITE" id="PS50109">
    <property type="entry name" value="HIS_KIN"/>
    <property type="match status" value="1"/>
</dbReference>
<reference evidence="7 8" key="1">
    <citation type="submission" date="2019-09" db="EMBL/GenBank/DDBJ databases">
        <title>Genome sequence and assembly of Adhaeribacter sp.</title>
        <authorList>
            <person name="Chhetri G."/>
        </authorList>
    </citation>
    <scope>NUCLEOTIDE SEQUENCE [LARGE SCALE GENOMIC DNA]</scope>
    <source>
        <strain evidence="7 8">DK36</strain>
    </source>
</reference>
<evidence type="ECO:0000256" key="2">
    <source>
        <dbReference type="ARBA" id="ARBA00012438"/>
    </source>
</evidence>
<dbReference type="InterPro" id="IPR005467">
    <property type="entry name" value="His_kinase_dom"/>
</dbReference>
<dbReference type="Pfam" id="PF02518">
    <property type="entry name" value="HATPase_c"/>
    <property type="match status" value="1"/>
</dbReference>
<dbReference type="GO" id="GO:0000156">
    <property type="term" value="F:phosphorelay response regulator activity"/>
    <property type="evidence" value="ECO:0007669"/>
    <property type="project" value="TreeGrafter"/>
</dbReference>
<organism evidence="7 8">
    <name type="scientific">Adhaeribacter rhizoryzae</name>
    <dbReference type="NCBI Taxonomy" id="2607907"/>
    <lineage>
        <taxon>Bacteria</taxon>
        <taxon>Pseudomonadati</taxon>
        <taxon>Bacteroidota</taxon>
        <taxon>Cytophagia</taxon>
        <taxon>Cytophagales</taxon>
        <taxon>Hymenobacteraceae</taxon>
        <taxon>Adhaeribacter</taxon>
    </lineage>
</organism>
<dbReference type="GO" id="GO:0000155">
    <property type="term" value="F:phosphorelay sensor kinase activity"/>
    <property type="evidence" value="ECO:0007669"/>
    <property type="project" value="InterPro"/>
</dbReference>